<comment type="caution">
    <text evidence="1">The sequence shown here is derived from an EMBL/GenBank/DDBJ whole genome shotgun (WGS) entry which is preliminary data.</text>
</comment>
<accession>A0A5B7GDV5</accession>
<sequence length="76" mass="8617">MTSKQQTYLGALRESSLASSLQWLRDKYLKGESEKHVSVSRESCNGCYDLQGRDARLGPRRCLRMSLLGRSMCVSM</sequence>
<dbReference type="EMBL" id="VSRR010013407">
    <property type="protein sequence ID" value="MPC55746.1"/>
    <property type="molecule type" value="Genomic_DNA"/>
</dbReference>
<organism evidence="1 2">
    <name type="scientific">Portunus trituberculatus</name>
    <name type="common">Swimming crab</name>
    <name type="synonym">Neptunus trituberculatus</name>
    <dbReference type="NCBI Taxonomy" id="210409"/>
    <lineage>
        <taxon>Eukaryota</taxon>
        <taxon>Metazoa</taxon>
        <taxon>Ecdysozoa</taxon>
        <taxon>Arthropoda</taxon>
        <taxon>Crustacea</taxon>
        <taxon>Multicrustacea</taxon>
        <taxon>Malacostraca</taxon>
        <taxon>Eumalacostraca</taxon>
        <taxon>Eucarida</taxon>
        <taxon>Decapoda</taxon>
        <taxon>Pleocyemata</taxon>
        <taxon>Brachyura</taxon>
        <taxon>Eubrachyura</taxon>
        <taxon>Portunoidea</taxon>
        <taxon>Portunidae</taxon>
        <taxon>Portuninae</taxon>
        <taxon>Portunus</taxon>
    </lineage>
</organism>
<reference evidence="1 2" key="1">
    <citation type="submission" date="2019-05" db="EMBL/GenBank/DDBJ databases">
        <title>Another draft genome of Portunus trituberculatus and its Hox gene families provides insights of decapod evolution.</title>
        <authorList>
            <person name="Jeong J.-H."/>
            <person name="Song I."/>
            <person name="Kim S."/>
            <person name="Choi T."/>
            <person name="Kim D."/>
            <person name="Ryu S."/>
            <person name="Kim W."/>
        </authorList>
    </citation>
    <scope>NUCLEOTIDE SEQUENCE [LARGE SCALE GENOMIC DNA]</scope>
    <source>
        <tissue evidence="1">Muscle</tissue>
    </source>
</reference>
<name>A0A5B7GDV5_PORTR</name>
<evidence type="ECO:0000313" key="2">
    <source>
        <dbReference type="Proteomes" id="UP000324222"/>
    </source>
</evidence>
<dbReference type="AlphaFoldDB" id="A0A5B7GDV5"/>
<keyword evidence="2" id="KW-1185">Reference proteome</keyword>
<dbReference type="Proteomes" id="UP000324222">
    <property type="component" value="Unassembled WGS sequence"/>
</dbReference>
<gene>
    <name evidence="1" type="ORF">E2C01_049690</name>
</gene>
<proteinExistence type="predicted"/>
<protein>
    <submittedName>
        <fullName evidence="1">Uncharacterized protein</fullName>
    </submittedName>
</protein>
<evidence type="ECO:0000313" key="1">
    <source>
        <dbReference type="EMBL" id="MPC55746.1"/>
    </source>
</evidence>